<reference evidence="2 3" key="1">
    <citation type="submission" date="2023-11" db="EMBL/GenBank/DDBJ databases">
        <title>Halocaridina rubra genome assembly.</title>
        <authorList>
            <person name="Smith C."/>
        </authorList>
    </citation>
    <scope>NUCLEOTIDE SEQUENCE [LARGE SCALE GENOMIC DNA]</scope>
    <source>
        <strain evidence="2">EP-1</strain>
        <tissue evidence="2">Whole</tissue>
    </source>
</reference>
<gene>
    <name evidence="2" type="ORF">SK128_011823</name>
</gene>
<evidence type="ECO:0000256" key="1">
    <source>
        <dbReference type="SAM" id="MobiDB-lite"/>
    </source>
</evidence>
<evidence type="ECO:0000313" key="3">
    <source>
        <dbReference type="Proteomes" id="UP001381693"/>
    </source>
</evidence>
<evidence type="ECO:0000313" key="2">
    <source>
        <dbReference type="EMBL" id="KAK7077947.1"/>
    </source>
</evidence>
<feature type="non-terminal residue" evidence="2">
    <location>
        <position position="87"/>
    </location>
</feature>
<protein>
    <submittedName>
        <fullName evidence="2">Uncharacterized protein</fullName>
    </submittedName>
</protein>
<proteinExistence type="predicted"/>
<dbReference type="Proteomes" id="UP001381693">
    <property type="component" value="Unassembled WGS sequence"/>
</dbReference>
<keyword evidence="3" id="KW-1185">Reference proteome</keyword>
<sequence>MDIPLPDEIPLPGMGSGDENQPGPPGETSPPRMTRGRGSFHRPPGPRMPVLGPRMMFRGPVPPYSRLPPMQQQNNSNNVIPRRPSSE</sequence>
<feature type="compositionally biased region" description="Polar residues" evidence="1">
    <location>
        <begin position="70"/>
        <end position="79"/>
    </location>
</feature>
<dbReference type="AlphaFoldDB" id="A0AAN9ABM1"/>
<organism evidence="2 3">
    <name type="scientific">Halocaridina rubra</name>
    <name type="common">Hawaiian red shrimp</name>
    <dbReference type="NCBI Taxonomy" id="373956"/>
    <lineage>
        <taxon>Eukaryota</taxon>
        <taxon>Metazoa</taxon>
        <taxon>Ecdysozoa</taxon>
        <taxon>Arthropoda</taxon>
        <taxon>Crustacea</taxon>
        <taxon>Multicrustacea</taxon>
        <taxon>Malacostraca</taxon>
        <taxon>Eumalacostraca</taxon>
        <taxon>Eucarida</taxon>
        <taxon>Decapoda</taxon>
        <taxon>Pleocyemata</taxon>
        <taxon>Caridea</taxon>
        <taxon>Atyoidea</taxon>
        <taxon>Atyidae</taxon>
        <taxon>Halocaridina</taxon>
    </lineage>
</organism>
<feature type="region of interest" description="Disordered" evidence="1">
    <location>
        <begin position="1"/>
        <end position="87"/>
    </location>
</feature>
<name>A0AAN9ABM1_HALRR</name>
<accession>A0AAN9ABM1</accession>
<comment type="caution">
    <text evidence="2">The sequence shown here is derived from an EMBL/GenBank/DDBJ whole genome shotgun (WGS) entry which is preliminary data.</text>
</comment>
<dbReference type="EMBL" id="JAXCGZ010008112">
    <property type="protein sequence ID" value="KAK7077947.1"/>
    <property type="molecule type" value="Genomic_DNA"/>
</dbReference>